<evidence type="ECO:0000256" key="11">
    <source>
        <dbReference type="ARBA" id="ARBA00022857"/>
    </source>
</evidence>
<dbReference type="GO" id="GO:0010181">
    <property type="term" value="F:FMN binding"/>
    <property type="evidence" value="ECO:0007669"/>
    <property type="project" value="TreeGrafter"/>
</dbReference>
<dbReference type="SUPFAM" id="SSF52518">
    <property type="entry name" value="Thiamin diphosphate-binding fold (THDP-binding)"/>
    <property type="match status" value="1"/>
</dbReference>
<dbReference type="EC" id="1.8.1.2" evidence="4"/>
<evidence type="ECO:0000256" key="7">
    <source>
        <dbReference type="ARBA" id="ARBA00022630"/>
    </source>
</evidence>
<keyword evidence="7" id="KW-0285">Flavoprotein</keyword>
<dbReference type="InterPro" id="IPR029061">
    <property type="entry name" value="THDP-binding"/>
</dbReference>
<keyword evidence="11" id="KW-0521">NADP</keyword>
<evidence type="ECO:0000256" key="6">
    <source>
        <dbReference type="ARBA" id="ARBA00022485"/>
    </source>
</evidence>
<evidence type="ECO:0000256" key="5">
    <source>
        <dbReference type="ARBA" id="ARBA00022448"/>
    </source>
</evidence>
<dbReference type="GO" id="GO:0004783">
    <property type="term" value="F:sulfite reductase (NADPH) activity"/>
    <property type="evidence" value="ECO:0007669"/>
    <property type="project" value="UniProtKB-EC"/>
</dbReference>
<dbReference type="Gene3D" id="2.40.30.10">
    <property type="entry name" value="Translation factors"/>
    <property type="match status" value="1"/>
</dbReference>
<evidence type="ECO:0000256" key="13">
    <source>
        <dbReference type="ARBA" id="ARBA00023002"/>
    </source>
</evidence>
<dbReference type="GO" id="GO:0016903">
    <property type="term" value="F:oxidoreductase activity, acting on the aldehyde or oxo group of donors"/>
    <property type="evidence" value="ECO:0007669"/>
    <property type="project" value="InterPro"/>
</dbReference>
<dbReference type="GO" id="GO:0051539">
    <property type="term" value="F:4 iron, 4 sulfur cluster binding"/>
    <property type="evidence" value="ECO:0007669"/>
    <property type="project" value="UniProtKB-KW"/>
</dbReference>
<dbReference type="PANTHER" id="PTHR19384:SF109">
    <property type="entry name" value="SULFITE REDUCTASE [NADPH] FLAVOPROTEIN COMPONENT"/>
    <property type="match status" value="1"/>
</dbReference>
<keyword evidence="9" id="KW-0479">Metal-binding</keyword>
<evidence type="ECO:0000313" key="19">
    <source>
        <dbReference type="EMBL" id="RPA81521.1"/>
    </source>
</evidence>
<protein>
    <recommendedName>
        <fullName evidence="4">assimilatory sulfite reductase (NADPH)</fullName>
        <ecNumber evidence="4">1.8.1.2</ecNumber>
    </recommendedName>
</protein>
<dbReference type="EMBL" id="ML119679">
    <property type="protein sequence ID" value="RPA81521.1"/>
    <property type="molecule type" value="Genomic_DNA"/>
</dbReference>
<dbReference type="InterPro" id="IPR001433">
    <property type="entry name" value="OxRdtase_FAD/NAD-bd"/>
</dbReference>
<dbReference type="PANTHER" id="PTHR19384">
    <property type="entry name" value="NITRIC OXIDE SYNTHASE-RELATED"/>
    <property type="match status" value="1"/>
</dbReference>
<dbReference type="SUPFAM" id="SSF53323">
    <property type="entry name" value="Pyruvate-ferredoxin oxidoreductase, PFOR, domain III"/>
    <property type="match status" value="1"/>
</dbReference>
<comment type="catalytic activity">
    <reaction evidence="16">
        <text>hydrogen sulfide + 3 NADP(+) + 3 H2O = sulfite + 3 NADPH + 4 H(+)</text>
        <dbReference type="Rhea" id="RHEA:13801"/>
        <dbReference type="ChEBI" id="CHEBI:15377"/>
        <dbReference type="ChEBI" id="CHEBI:15378"/>
        <dbReference type="ChEBI" id="CHEBI:17359"/>
        <dbReference type="ChEBI" id="CHEBI:29919"/>
        <dbReference type="ChEBI" id="CHEBI:57783"/>
        <dbReference type="ChEBI" id="CHEBI:58349"/>
        <dbReference type="EC" id="1.8.1.2"/>
    </reaction>
</comment>
<evidence type="ECO:0000256" key="15">
    <source>
        <dbReference type="ARBA" id="ARBA00023014"/>
    </source>
</evidence>
<dbReference type="GO" id="GO:0005829">
    <property type="term" value="C:cytosol"/>
    <property type="evidence" value="ECO:0007669"/>
    <property type="project" value="TreeGrafter"/>
</dbReference>
<keyword evidence="15" id="KW-0411">Iron-sulfur</keyword>
<dbReference type="PRINTS" id="PR00371">
    <property type="entry name" value="FPNCR"/>
</dbReference>
<feature type="domain" description="FAD-binding FR-type" evidence="18">
    <location>
        <begin position="696"/>
        <end position="927"/>
    </location>
</feature>
<dbReference type="CDD" id="cd06207">
    <property type="entry name" value="CyPoR_like"/>
    <property type="match status" value="1"/>
</dbReference>
<dbReference type="InterPro" id="IPR017927">
    <property type="entry name" value="FAD-bd_FR_type"/>
</dbReference>
<dbReference type="FunFam" id="1.20.990.10:FF:000010">
    <property type="entry name" value="Sulfite reductase [NADPH] flavoprotein component"/>
    <property type="match status" value="1"/>
</dbReference>
<dbReference type="InterPro" id="IPR019752">
    <property type="entry name" value="Pyrv/ketoisovalerate_OxRed_cat"/>
</dbReference>
<dbReference type="GO" id="GO:0046872">
    <property type="term" value="F:metal ion binding"/>
    <property type="evidence" value="ECO:0007669"/>
    <property type="project" value="UniProtKB-KW"/>
</dbReference>
<proteinExistence type="predicted"/>
<dbReference type="InterPro" id="IPR002869">
    <property type="entry name" value="Pyrv_flavodox_OxRed_cen"/>
</dbReference>
<evidence type="ECO:0000256" key="9">
    <source>
        <dbReference type="ARBA" id="ARBA00022723"/>
    </source>
</evidence>
<evidence type="ECO:0000256" key="17">
    <source>
        <dbReference type="ARBA" id="ARBA00059320"/>
    </source>
</evidence>
<comment type="function">
    <text evidence="17">This enzyme catalyzes the 6-electron reduction of sulfite to sulfide. This is one of several activities required for the biosynthesis of L-cysteine from sulfate.</text>
</comment>
<comment type="cofactor">
    <cofactor evidence="1">
        <name>FMN</name>
        <dbReference type="ChEBI" id="CHEBI:58210"/>
    </cofactor>
</comment>
<evidence type="ECO:0000256" key="3">
    <source>
        <dbReference type="ARBA" id="ARBA00004774"/>
    </source>
</evidence>
<dbReference type="Pfam" id="PF00175">
    <property type="entry name" value="NAD_binding_1"/>
    <property type="match status" value="1"/>
</dbReference>
<dbReference type="Pfam" id="PF01558">
    <property type="entry name" value="POR"/>
    <property type="match status" value="1"/>
</dbReference>
<dbReference type="InterPro" id="IPR017938">
    <property type="entry name" value="Riboflavin_synthase-like_b-brl"/>
</dbReference>
<evidence type="ECO:0000256" key="8">
    <source>
        <dbReference type="ARBA" id="ARBA00022643"/>
    </source>
</evidence>
<dbReference type="Gene3D" id="1.20.990.10">
    <property type="entry name" value="NADPH-cytochrome p450 Reductase, Chain A, domain 3"/>
    <property type="match status" value="1"/>
</dbReference>
<evidence type="ECO:0000256" key="14">
    <source>
        <dbReference type="ARBA" id="ARBA00023004"/>
    </source>
</evidence>
<keyword evidence="13" id="KW-0560">Oxidoreductase</keyword>
<dbReference type="SUPFAM" id="SSF52922">
    <property type="entry name" value="TK C-terminal domain-like"/>
    <property type="match status" value="1"/>
</dbReference>
<evidence type="ECO:0000256" key="1">
    <source>
        <dbReference type="ARBA" id="ARBA00001917"/>
    </source>
</evidence>
<name>A0A3N4IBE8_ASCIM</name>
<accession>A0A3N4IBE8</accession>
<dbReference type="PROSITE" id="PS51384">
    <property type="entry name" value="FAD_FR"/>
    <property type="match status" value="1"/>
</dbReference>
<dbReference type="Gene3D" id="3.40.50.920">
    <property type="match status" value="1"/>
</dbReference>
<dbReference type="SUPFAM" id="SSF52343">
    <property type="entry name" value="Ferredoxin reductase-like, C-terminal NADP-linked domain"/>
    <property type="match status" value="1"/>
</dbReference>
<keyword evidence="10" id="KW-0274">FAD</keyword>
<sequence length="1094" mass="120144">MASIYARSVYSAESAYAPSTPIDEMSPIFPFGTPQSPDFPAEAYLTAQHLVQQVSYLLSDKLFVYSPQSFSLAEAATAWAATGQRNGHGDVTGVVPTETRLGAASVLLGYVLSKDLAQERRGMVQSIIASSASLIPMQSALSQLALLYGVSSPFVAHISALDYDVSKERLVTDYVTPLTVARDTGLALIATSSVHEAQDMALFATVVAEIFPVINLVDGVRVGRETGRVKGVVSRDEVYRIWESITGEFRGLEKKGCKGKKIARLLDALNAELGTGYQMFQYTGAEDAEEVLVVFGSVEASLGADVARHLNREGKKVGVVSVRVYSPFMEAEFLKVLPKSVKKIAVLGQVKDETEVHDETVSSLLFGDVFSAVTFSEEWSLPPPVVDVKYSRDQVWSPRHFGAIFEQLAGKEQVAVAEEYPKEGVQFLSGAGVNQYTFWDIDDAPTAKVSAVLARALATHRKNVSYTSTYDNAAQAGVIQSEIRRGDAVIEAPFHVDYADVVVVGDANIFKSFDILAGLKQGGTLLVKGAIKDEDLEKKLTKEVLKGLVLKDAKLFILDPTNEGESEDYESSLLELSFFKIANAGYTQESAAKKLASLSSPDVLKLVEKVPTALREVPVNKEWAAEPVVAEGEEAPEPVEAPVLPSVPTHSAFTINDAKLENTARGILKSSDHAAKLLSFKEAYGVETALRPDLPVKNFIVKVQANKRLTPNSYDRNIFHIEFDLTGTGLTYEIGEALGVHAHNDPKMVERFITFYGLNPEDIVEVPSRDNPDILETRTVYQSLLQNLDIFGKPGKKFYEALAPFATDDAEKKALLTLAGPEGATEFKRLAEVDNVTFADVLLDYPSAHPDFHELAKIVSPMKRREYSIASSQQVHPNSVHLLIVVVGWKDSRGRDRWGQASRYLSLLPIGASVTVSVKPSVMKLPPLSTAPIIMAGLGTGLAPFRAFVQYRAWQRDQGLPIGPVFLYMGSRTQREEYLYGEEWEAYLASGVITRLGCAFSRDQKEKIYIQDRMRQDLEWITEEYLGTETKEDGSVVTKGGAFYLCGPTWPVPDVSEVLMEAIGKDAERRGVKVDRRRELEVLKEGGRYVLEVY</sequence>
<dbReference type="FunFam" id="3.40.50.970:FF:000052">
    <property type="entry name" value="Sulfite reductase [NADPH] flavoprotein component"/>
    <property type="match status" value="1"/>
</dbReference>
<evidence type="ECO:0000259" key="18">
    <source>
        <dbReference type="PROSITE" id="PS51384"/>
    </source>
</evidence>
<dbReference type="GO" id="GO:0050660">
    <property type="term" value="F:flavin adenine dinucleotide binding"/>
    <property type="evidence" value="ECO:0007669"/>
    <property type="project" value="TreeGrafter"/>
</dbReference>
<evidence type="ECO:0000256" key="16">
    <source>
        <dbReference type="ARBA" id="ARBA00052219"/>
    </source>
</evidence>
<dbReference type="InterPro" id="IPR023173">
    <property type="entry name" value="NADPH_Cyt_P450_Rdtase_alpha"/>
</dbReference>
<dbReference type="Proteomes" id="UP000275078">
    <property type="component" value="Unassembled WGS sequence"/>
</dbReference>
<dbReference type="OrthoDB" id="1856718at2759"/>
<dbReference type="Gene3D" id="3.40.50.970">
    <property type="match status" value="1"/>
</dbReference>
<reference evidence="19 20" key="1">
    <citation type="journal article" date="2018" name="Nat. Ecol. Evol.">
        <title>Pezizomycetes genomes reveal the molecular basis of ectomycorrhizal truffle lifestyle.</title>
        <authorList>
            <person name="Murat C."/>
            <person name="Payen T."/>
            <person name="Noel B."/>
            <person name="Kuo A."/>
            <person name="Morin E."/>
            <person name="Chen J."/>
            <person name="Kohler A."/>
            <person name="Krizsan K."/>
            <person name="Balestrini R."/>
            <person name="Da Silva C."/>
            <person name="Montanini B."/>
            <person name="Hainaut M."/>
            <person name="Levati E."/>
            <person name="Barry K.W."/>
            <person name="Belfiori B."/>
            <person name="Cichocki N."/>
            <person name="Clum A."/>
            <person name="Dockter R.B."/>
            <person name="Fauchery L."/>
            <person name="Guy J."/>
            <person name="Iotti M."/>
            <person name="Le Tacon F."/>
            <person name="Lindquist E.A."/>
            <person name="Lipzen A."/>
            <person name="Malagnac F."/>
            <person name="Mello A."/>
            <person name="Molinier V."/>
            <person name="Miyauchi S."/>
            <person name="Poulain J."/>
            <person name="Riccioni C."/>
            <person name="Rubini A."/>
            <person name="Sitrit Y."/>
            <person name="Splivallo R."/>
            <person name="Traeger S."/>
            <person name="Wang M."/>
            <person name="Zifcakova L."/>
            <person name="Wipf D."/>
            <person name="Zambonelli A."/>
            <person name="Paolocci F."/>
            <person name="Nowrousian M."/>
            <person name="Ottonello S."/>
            <person name="Baldrian P."/>
            <person name="Spatafora J.W."/>
            <person name="Henrissat B."/>
            <person name="Nagy L.G."/>
            <person name="Aury J.M."/>
            <person name="Wincker P."/>
            <person name="Grigoriev I.V."/>
            <person name="Bonfante P."/>
            <person name="Martin F.M."/>
        </authorList>
    </citation>
    <scope>NUCLEOTIDE SEQUENCE [LARGE SCALE GENOMIC DNA]</scope>
    <source>
        <strain evidence="19 20">RN42</strain>
    </source>
</reference>
<evidence type="ECO:0000256" key="10">
    <source>
        <dbReference type="ARBA" id="ARBA00022827"/>
    </source>
</evidence>
<dbReference type="STRING" id="1160509.A0A3N4IBE8"/>
<dbReference type="Gene3D" id="3.40.50.80">
    <property type="entry name" value="Nucleotide-binding domain of ferredoxin-NADP reductase (FNR) module"/>
    <property type="match status" value="1"/>
</dbReference>
<dbReference type="FunFam" id="3.40.50.920:FF:000007">
    <property type="entry name" value="Pyruvate:ferredoxin (Flavodoxin) oxidoreductase"/>
    <property type="match status" value="1"/>
</dbReference>
<dbReference type="Gene3D" id="3.40.920.10">
    <property type="entry name" value="Pyruvate-ferredoxin oxidoreductase, PFOR, domain III"/>
    <property type="match status" value="1"/>
</dbReference>
<evidence type="ECO:0000256" key="12">
    <source>
        <dbReference type="ARBA" id="ARBA00022982"/>
    </source>
</evidence>
<keyword evidence="14" id="KW-0408">Iron</keyword>
<gene>
    <name evidence="19" type="ORF">BJ508DRAFT_414755</name>
</gene>
<dbReference type="AlphaFoldDB" id="A0A3N4IBE8"/>
<evidence type="ECO:0000256" key="2">
    <source>
        <dbReference type="ARBA" id="ARBA00001974"/>
    </source>
</evidence>
<dbReference type="SUPFAM" id="SSF63380">
    <property type="entry name" value="Riboflavin synthase domain-like"/>
    <property type="match status" value="1"/>
</dbReference>
<keyword evidence="20" id="KW-1185">Reference proteome</keyword>
<dbReference type="InterPro" id="IPR009014">
    <property type="entry name" value="Transketo_C/PFOR_II"/>
</dbReference>
<dbReference type="InterPro" id="IPR003097">
    <property type="entry name" value="CysJ-like_FAD-binding"/>
</dbReference>
<dbReference type="InterPro" id="IPR039261">
    <property type="entry name" value="FNR_nucleotide-bd"/>
</dbReference>
<comment type="cofactor">
    <cofactor evidence="2">
        <name>FAD</name>
        <dbReference type="ChEBI" id="CHEBI:57692"/>
    </cofactor>
</comment>
<comment type="pathway">
    <text evidence="3">Sulfur metabolism; hydrogen sulfide biosynthesis; hydrogen sulfide from sulfite (NADPH route): step 1/1.</text>
</comment>
<dbReference type="Pfam" id="PF00667">
    <property type="entry name" value="FAD_binding_1"/>
    <property type="match status" value="1"/>
</dbReference>
<dbReference type="InterPro" id="IPR001709">
    <property type="entry name" value="Flavoprot_Pyr_Nucl_cyt_Rdtase"/>
</dbReference>
<keyword evidence="8" id="KW-0288">FMN</keyword>
<evidence type="ECO:0000256" key="4">
    <source>
        <dbReference type="ARBA" id="ARBA00012604"/>
    </source>
</evidence>
<organism evidence="19 20">
    <name type="scientific">Ascobolus immersus RN42</name>
    <dbReference type="NCBI Taxonomy" id="1160509"/>
    <lineage>
        <taxon>Eukaryota</taxon>
        <taxon>Fungi</taxon>
        <taxon>Dikarya</taxon>
        <taxon>Ascomycota</taxon>
        <taxon>Pezizomycotina</taxon>
        <taxon>Pezizomycetes</taxon>
        <taxon>Pezizales</taxon>
        <taxon>Ascobolaceae</taxon>
        <taxon>Ascobolus</taxon>
    </lineage>
</organism>
<keyword evidence="5" id="KW-0813">Transport</keyword>
<keyword evidence="6" id="KW-0004">4Fe-4S</keyword>
<evidence type="ECO:0000313" key="20">
    <source>
        <dbReference type="Proteomes" id="UP000275078"/>
    </source>
</evidence>
<keyword evidence="12" id="KW-0249">Electron transport</keyword>